<evidence type="ECO:0000256" key="3">
    <source>
        <dbReference type="ARBA" id="ARBA00022741"/>
    </source>
</evidence>
<dbReference type="SUPFAM" id="SSF53623">
    <property type="entry name" value="MurD-like peptide ligases, catalytic domain"/>
    <property type="match status" value="1"/>
</dbReference>
<feature type="domain" description="Mur ligase central" evidence="5">
    <location>
        <begin position="58"/>
        <end position="167"/>
    </location>
</feature>
<dbReference type="PANTHER" id="PTHR11136:SF5">
    <property type="entry name" value="FOLYLPOLYGLUTAMATE SYNTHASE, MITOCHONDRIAL"/>
    <property type="match status" value="1"/>
</dbReference>
<comment type="caution">
    <text evidence="6">The sequence shown here is derived from an EMBL/GenBank/DDBJ whole genome shotgun (WGS) entry which is preliminary data.</text>
</comment>
<keyword evidence="4" id="KW-0067">ATP-binding</keyword>
<dbReference type="Gene3D" id="3.40.1190.10">
    <property type="entry name" value="Mur-like, catalytic domain"/>
    <property type="match status" value="2"/>
</dbReference>
<gene>
    <name evidence="6" type="ORF">NQ317_002148</name>
</gene>
<dbReference type="PROSITE" id="PS01012">
    <property type="entry name" value="FOLYLPOLYGLU_SYNT_2"/>
    <property type="match status" value="1"/>
</dbReference>
<sequence length="183" mass="20511">MPASPEDYMSAIEALNRLQTRSSGVSPNKEDKLKEMYKFLQRCDISMDKLDQLSVVHVTGTHGKGSTCAYTENILRNHGYRTGFYSSPHLLEENKDDMPLYFPFLTVLAFHVFLQSKIDVAIIEVGIGGEYDCTNIIRKTEVVGFTPINFDHTGQLGASVESIAWHKGGCYEGKLFGIYCRST</sequence>
<evidence type="ECO:0000313" key="6">
    <source>
        <dbReference type="EMBL" id="KAJ8981974.1"/>
    </source>
</evidence>
<keyword evidence="2" id="KW-0436">Ligase</keyword>
<dbReference type="InterPro" id="IPR036565">
    <property type="entry name" value="Mur-like_cat_sf"/>
</dbReference>
<evidence type="ECO:0000256" key="4">
    <source>
        <dbReference type="ARBA" id="ARBA00022840"/>
    </source>
</evidence>
<proteinExistence type="inferred from homology"/>
<evidence type="ECO:0000259" key="5">
    <source>
        <dbReference type="Pfam" id="PF08245"/>
    </source>
</evidence>
<protein>
    <recommendedName>
        <fullName evidence="5">Mur ligase central domain-containing protein</fullName>
    </recommendedName>
</protein>
<dbReference type="Proteomes" id="UP001162164">
    <property type="component" value="Unassembled WGS sequence"/>
</dbReference>
<evidence type="ECO:0000313" key="7">
    <source>
        <dbReference type="Proteomes" id="UP001162164"/>
    </source>
</evidence>
<evidence type="ECO:0000256" key="1">
    <source>
        <dbReference type="ARBA" id="ARBA00008276"/>
    </source>
</evidence>
<dbReference type="PANTHER" id="PTHR11136">
    <property type="entry name" value="FOLYLPOLYGLUTAMATE SYNTHASE-RELATED"/>
    <property type="match status" value="1"/>
</dbReference>
<comment type="similarity">
    <text evidence="1">Belongs to the folylpolyglutamate synthase family.</text>
</comment>
<organism evidence="6 7">
    <name type="scientific">Molorchus minor</name>
    <dbReference type="NCBI Taxonomy" id="1323400"/>
    <lineage>
        <taxon>Eukaryota</taxon>
        <taxon>Metazoa</taxon>
        <taxon>Ecdysozoa</taxon>
        <taxon>Arthropoda</taxon>
        <taxon>Hexapoda</taxon>
        <taxon>Insecta</taxon>
        <taxon>Pterygota</taxon>
        <taxon>Neoptera</taxon>
        <taxon>Endopterygota</taxon>
        <taxon>Coleoptera</taxon>
        <taxon>Polyphaga</taxon>
        <taxon>Cucujiformia</taxon>
        <taxon>Chrysomeloidea</taxon>
        <taxon>Cerambycidae</taxon>
        <taxon>Lamiinae</taxon>
        <taxon>Monochamini</taxon>
        <taxon>Molorchus</taxon>
    </lineage>
</organism>
<accession>A0ABQ9JVL3</accession>
<reference evidence="6" key="1">
    <citation type="journal article" date="2023" name="Insect Mol. Biol.">
        <title>Genome sequencing provides insights into the evolution of gene families encoding plant cell wall-degrading enzymes in longhorned beetles.</title>
        <authorList>
            <person name="Shin N.R."/>
            <person name="Okamura Y."/>
            <person name="Kirsch R."/>
            <person name="Pauchet Y."/>
        </authorList>
    </citation>
    <scope>NUCLEOTIDE SEQUENCE</scope>
    <source>
        <strain evidence="6">MMC_N1</strain>
    </source>
</reference>
<keyword evidence="3" id="KW-0547">Nucleotide-binding</keyword>
<keyword evidence="7" id="KW-1185">Reference proteome</keyword>
<dbReference type="InterPro" id="IPR013221">
    <property type="entry name" value="Mur_ligase_cen"/>
</dbReference>
<dbReference type="InterPro" id="IPR018109">
    <property type="entry name" value="Folylpolyglutamate_synth_CS"/>
</dbReference>
<dbReference type="Pfam" id="PF08245">
    <property type="entry name" value="Mur_ligase_M"/>
    <property type="match status" value="1"/>
</dbReference>
<dbReference type="InterPro" id="IPR001645">
    <property type="entry name" value="Folylpolyglutamate_synth"/>
</dbReference>
<dbReference type="EMBL" id="JAPWTJ010000153">
    <property type="protein sequence ID" value="KAJ8981974.1"/>
    <property type="molecule type" value="Genomic_DNA"/>
</dbReference>
<name>A0ABQ9JVL3_9CUCU</name>
<evidence type="ECO:0000256" key="2">
    <source>
        <dbReference type="ARBA" id="ARBA00022598"/>
    </source>
</evidence>